<dbReference type="EMBL" id="CAXIEN010000447">
    <property type="protein sequence ID" value="CAL1297970.1"/>
    <property type="molecule type" value="Genomic_DNA"/>
</dbReference>
<sequence>MSQQKMTRSEMKIFSRIEDLESFLLAADEVCIIFGGEIRHSTQGRIMRHLASSIFLAGGLFVVCFAATFEQKVYHSANAATVFENILLGACGVCLIALSLYLVLIDIRTSQLSLLSQCEMSSRKWG</sequence>
<dbReference type="AlphaFoldDB" id="A0AAV2BNV7"/>
<accession>A0AAV2BNV7</accession>
<keyword evidence="1" id="KW-1133">Transmembrane helix</keyword>
<keyword evidence="1" id="KW-0472">Membrane</keyword>
<feature type="transmembrane region" description="Helical" evidence="1">
    <location>
        <begin position="81"/>
        <end position="104"/>
    </location>
</feature>
<dbReference type="Proteomes" id="UP001497382">
    <property type="component" value="Unassembled WGS sequence"/>
</dbReference>
<keyword evidence="1" id="KW-0812">Transmembrane</keyword>
<name>A0AAV2BNV7_9ARAC</name>
<proteinExistence type="predicted"/>
<feature type="transmembrane region" description="Helical" evidence="1">
    <location>
        <begin position="49"/>
        <end position="69"/>
    </location>
</feature>
<evidence type="ECO:0000313" key="3">
    <source>
        <dbReference type="Proteomes" id="UP001497382"/>
    </source>
</evidence>
<organism evidence="2 3">
    <name type="scientific">Larinioides sclopetarius</name>
    <dbReference type="NCBI Taxonomy" id="280406"/>
    <lineage>
        <taxon>Eukaryota</taxon>
        <taxon>Metazoa</taxon>
        <taxon>Ecdysozoa</taxon>
        <taxon>Arthropoda</taxon>
        <taxon>Chelicerata</taxon>
        <taxon>Arachnida</taxon>
        <taxon>Araneae</taxon>
        <taxon>Araneomorphae</taxon>
        <taxon>Entelegynae</taxon>
        <taxon>Araneoidea</taxon>
        <taxon>Araneidae</taxon>
        <taxon>Larinioides</taxon>
    </lineage>
</organism>
<comment type="caution">
    <text evidence="2">The sequence shown here is derived from an EMBL/GenBank/DDBJ whole genome shotgun (WGS) entry which is preliminary data.</text>
</comment>
<reference evidence="2 3" key="1">
    <citation type="submission" date="2024-04" db="EMBL/GenBank/DDBJ databases">
        <authorList>
            <person name="Rising A."/>
            <person name="Reimegard J."/>
            <person name="Sonavane S."/>
            <person name="Akerstrom W."/>
            <person name="Nylinder S."/>
            <person name="Hedman E."/>
            <person name="Kallberg Y."/>
        </authorList>
    </citation>
    <scope>NUCLEOTIDE SEQUENCE [LARGE SCALE GENOMIC DNA]</scope>
</reference>
<evidence type="ECO:0000313" key="2">
    <source>
        <dbReference type="EMBL" id="CAL1297970.1"/>
    </source>
</evidence>
<keyword evidence="3" id="KW-1185">Reference proteome</keyword>
<protein>
    <submittedName>
        <fullName evidence="2">Uncharacterized protein</fullName>
    </submittedName>
</protein>
<gene>
    <name evidence="2" type="ORF">LARSCL_LOCUS20617</name>
</gene>
<evidence type="ECO:0000256" key="1">
    <source>
        <dbReference type="SAM" id="Phobius"/>
    </source>
</evidence>